<sequence length="315" mass="36371">MGDPNVRPRYLDFDGYRLSTAFDGDLLKSALNYKPTPEDVFIVTYPKCGTTWVQHIVYLIFSRGEKPKSGLDFLKNSPFIEMLGADSAHTMNRPGAIKSHLPFSMIPYSKDAKYIYICRNPKDCVTSFYHHTKGFSGYEFTNGTFEVFFDLFCNGETDFGDYFEHILSWYEHRNDPNVLFLHYEDIKKDPRTEVLKIAKFIGENYYHELLDDTAYLENVLKHSDVSAMKEYTNDSLGKFFTNPLSAAEEDVPEGLRLFHKVSQETPSEAKLVRKGIVGDYKTHLTPEMNDRLNLMIVQKLQGTEFSDVWEKHGII</sequence>
<dbReference type="InterPro" id="IPR027417">
    <property type="entry name" value="P-loop_NTPase"/>
</dbReference>
<dbReference type="GO" id="GO:0008146">
    <property type="term" value="F:sulfotransferase activity"/>
    <property type="evidence" value="ECO:0007669"/>
    <property type="project" value="InterPro"/>
</dbReference>
<dbReference type="OrthoDB" id="205623at2759"/>
<evidence type="ECO:0000259" key="3">
    <source>
        <dbReference type="Pfam" id="PF00685"/>
    </source>
</evidence>
<keyword evidence="2 4" id="KW-0808">Transferase</keyword>
<feature type="domain" description="Sulfotransferase" evidence="3">
    <location>
        <begin position="37"/>
        <end position="303"/>
    </location>
</feature>
<dbReference type="InterPro" id="IPR000863">
    <property type="entry name" value="Sulfotransferase_dom"/>
</dbReference>
<dbReference type="VEuPathDB" id="VectorBase:ISCI006709"/>
<name>A0A4D5RN81_IXOSC</name>
<dbReference type="KEGG" id="isc:120838854"/>
<dbReference type="VEuPathDB" id="VectorBase:ISCP_033633"/>
<dbReference type="AlphaFoldDB" id="A0A4D5RN81"/>
<dbReference type="GeneID" id="120838854"/>
<evidence type="ECO:0000256" key="2">
    <source>
        <dbReference type="ARBA" id="ARBA00022679"/>
    </source>
</evidence>
<organism evidence="4">
    <name type="scientific">Ixodes scapularis</name>
    <name type="common">Black-legged tick</name>
    <name type="synonym">Deer tick</name>
    <dbReference type="NCBI Taxonomy" id="6945"/>
    <lineage>
        <taxon>Eukaryota</taxon>
        <taxon>Metazoa</taxon>
        <taxon>Ecdysozoa</taxon>
        <taxon>Arthropoda</taxon>
        <taxon>Chelicerata</taxon>
        <taxon>Arachnida</taxon>
        <taxon>Acari</taxon>
        <taxon>Parasitiformes</taxon>
        <taxon>Ixodida</taxon>
        <taxon>Ixodoidea</taxon>
        <taxon>Ixodidae</taxon>
        <taxon>Ixodinae</taxon>
        <taxon>Ixodes</taxon>
    </lineage>
</organism>
<comment type="similarity">
    <text evidence="1">Belongs to the sulfotransferase 1 family.</text>
</comment>
<dbReference type="RefSeq" id="XP_040064891.1">
    <property type="nucleotide sequence ID" value="XM_040208957.2"/>
</dbReference>
<proteinExistence type="inferred from homology"/>
<dbReference type="VEuPathDB" id="VectorBase:ISCW006709"/>
<feature type="non-terminal residue" evidence="4">
    <location>
        <position position="315"/>
    </location>
</feature>
<dbReference type="SUPFAM" id="SSF52540">
    <property type="entry name" value="P-loop containing nucleoside triphosphate hydrolases"/>
    <property type="match status" value="1"/>
</dbReference>
<evidence type="ECO:0000313" key="4">
    <source>
        <dbReference type="EMBL" id="MOY38161.1"/>
    </source>
</evidence>
<dbReference type="Gene3D" id="3.40.50.300">
    <property type="entry name" value="P-loop containing nucleotide triphosphate hydrolases"/>
    <property type="match status" value="1"/>
</dbReference>
<reference evidence="4" key="1">
    <citation type="submission" date="2019-04" db="EMBL/GenBank/DDBJ databases">
        <title>An insight into the mialome of Ixodes scapularis.</title>
        <authorList>
            <person name="Ribeiro J.M."/>
            <person name="Mather T.N."/>
            <person name="Karim S."/>
        </authorList>
    </citation>
    <scope>NUCLEOTIDE SEQUENCE</scope>
</reference>
<protein>
    <submittedName>
        <fullName evidence="4">Putative sulfotransferase</fullName>
    </submittedName>
</protein>
<dbReference type="PANTHER" id="PTHR11783">
    <property type="entry name" value="SULFOTRANSFERASE SULT"/>
    <property type="match status" value="1"/>
</dbReference>
<accession>A0A4D5RN81</accession>
<dbReference type="EMBL" id="GHJT01004190">
    <property type="protein sequence ID" value="MOY38161.1"/>
    <property type="molecule type" value="Transcribed_RNA"/>
</dbReference>
<dbReference type="Pfam" id="PF00685">
    <property type="entry name" value="Sulfotransfer_1"/>
    <property type="match status" value="1"/>
</dbReference>
<evidence type="ECO:0000256" key="1">
    <source>
        <dbReference type="ARBA" id="ARBA00005771"/>
    </source>
</evidence>
<dbReference type="OMA" id="FCFRKGP"/>